<feature type="region of interest" description="Disordered" evidence="1">
    <location>
        <begin position="135"/>
        <end position="185"/>
    </location>
</feature>
<accession>A0AAV6JQT7</accession>
<gene>
    <name evidence="2" type="ORF">RHGRI_020992</name>
</gene>
<feature type="compositionally biased region" description="Polar residues" evidence="1">
    <location>
        <begin position="142"/>
        <end position="153"/>
    </location>
</feature>
<proteinExistence type="predicted"/>
<feature type="region of interest" description="Disordered" evidence="1">
    <location>
        <begin position="94"/>
        <end position="115"/>
    </location>
</feature>
<reference evidence="2" key="1">
    <citation type="submission" date="2020-08" db="EMBL/GenBank/DDBJ databases">
        <title>Plant Genome Project.</title>
        <authorList>
            <person name="Zhang R.-G."/>
        </authorList>
    </citation>
    <scope>NUCLEOTIDE SEQUENCE</scope>
    <source>
        <strain evidence="2">WSP0</strain>
        <tissue evidence="2">Leaf</tissue>
    </source>
</reference>
<organism evidence="2 3">
    <name type="scientific">Rhododendron griersonianum</name>
    <dbReference type="NCBI Taxonomy" id="479676"/>
    <lineage>
        <taxon>Eukaryota</taxon>
        <taxon>Viridiplantae</taxon>
        <taxon>Streptophyta</taxon>
        <taxon>Embryophyta</taxon>
        <taxon>Tracheophyta</taxon>
        <taxon>Spermatophyta</taxon>
        <taxon>Magnoliopsida</taxon>
        <taxon>eudicotyledons</taxon>
        <taxon>Gunneridae</taxon>
        <taxon>Pentapetalae</taxon>
        <taxon>asterids</taxon>
        <taxon>Ericales</taxon>
        <taxon>Ericaceae</taxon>
        <taxon>Ericoideae</taxon>
        <taxon>Rhodoreae</taxon>
        <taxon>Rhododendron</taxon>
    </lineage>
</organism>
<feature type="compositionally biased region" description="Polar residues" evidence="1">
    <location>
        <begin position="38"/>
        <end position="48"/>
    </location>
</feature>
<evidence type="ECO:0000313" key="3">
    <source>
        <dbReference type="Proteomes" id="UP000823749"/>
    </source>
</evidence>
<sequence>MMIAFREMAQTQKAMIKSMKNKLLDPEPARHSPVNIGLNDQTNSSTHQGPFKGRFGEDIGQSKMKSRPGKEKMYQQELPQSWYEPVRPVKPVSNVPKEPFNINPGIQRNTRDSQSLNPLFEPTLGGWEDVIELDQGYKPNKRGNNPQNPSQRMPTARNHPPIYGENPRKEAPWSAHANIPTGGIQ</sequence>
<dbReference type="Proteomes" id="UP000823749">
    <property type="component" value="Chromosome 7"/>
</dbReference>
<feature type="region of interest" description="Disordered" evidence="1">
    <location>
        <begin position="25"/>
        <end position="71"/>
    </location>
</feature>
<name>A0AAV6JQT7_9ERIC</name>
<dbReference type="EMBL" id="JACTNZ010000007">
    <property type="protein sequence ID" value="KAG5540949.1"/>
    <property type="molecule type" value="Genomic_DNA"/>
</dbReference>
<evidence type="ECO:0000256" key="1">
    <source>
        <dbReference type="SAM" id="MobiDB-lite"/>
    </source>
</evidence>
<comment type="caution">
    <text evidence="2">The sequence shown here is derived from an EMBL/GenBank/DDBJ whole genome shotgun (WGS) entry which is preliminary data.</text>
</comment>
<dbReference type="AlphaFoldDB" id="A0AAV6JQT7"/>
<feature type="compositionally biased region" description="Polar residues" evidence="1">
    <location>
        <begin position="104"/>
        <end position="115"/>
    </location>
</feature>
<evidence type="ECO:0000313" key="2">
    <source>
        <dbReference type="EMBL" id="KAG5540949.1"/>
    </source>
</evidence>
<protein>
    <submittedName>
        <fullName evidence="2">Uncharacterized protein</fullName>
    </submittedName>
</protein>
<keyword evidence="3" id="KW-1185">Reference proteome</keyword>